<dbReference type="Proteomes" id="UP001523392">
    <property type="component" value="Unassembled WGS sequence"/>
</dbReference>
<proteinExistence type="predicted"/>
<dbReference type="EMBL" id="JAFIRR010000185">
    <property type="protein sequence ID" value="MCO6419313.1"/>
    <property type="molecule type" value="Genomic_DNA"/>
</dbReference>
<evidence type="ECO:0000313" key="1">
    <source>
        <dbReference type="EMBL" id="MCO6419313.1"/>
    </source>
</evidence>
<evidence type="ECO:0008006" key="3">
    <source>
        <dbReference type="Google" id="ProtNLM"/>
    </source>
</evidence>
<accession>A0ABT1DBK5</accession>
<protein>
    <recommendedName>
        <fullName evidence="3">XRE family transcriptional regulator</fullName>
    </recommendedName>
</protein>
<reference evidence="1 2" key="1">
    <citation type="submission" date="2021-12" db="EMBL/GenBank/DDBJ databases">
        <title>Siccirubricoccus leaddurans sp. nov., a high concentration Zn2+ tolerance bacterium.</title>
        <authorList>
            <person name="Cao Y."/>
        </authorList>
    </citation>
    <scope>NUCLEOTIDE SEQUENCE [LARGE SCALE GENOMIC DNA]</scope>
    <source>
        <strain evidence="1 2">KC 17139</strain>
    </source>
</reference>
<organism evidence="1 2">
    <name type="scientific">Siccirubricoccus soli</name>
    <dbReference type="NCBI Taxonomy" id="2899147"/>
    <lineage>
        <taxon>Bacteria</taxon>
        <taxon>Pseudomonadati</taxon>
        <taxon>Pseudomonadota</taxon>
        <taxon>Alphaproteobacteria</taxon>
        <taxon>Acetobacterales</taxon>
        <taxon>Roseomonadaceae</taxon>
        <taxon>Siccirubricoccus</taxon>
    </lineage>
</organism>
<dbReference type="RefSeq" id="WP_252955930.1">
    <property type="nucleotide sequence ID" value="NZ_JAFIRR010000185.1"/>
</dbReference>
<keyword evidence="2" id="KW-1185">Reference proteome</keyword>
<evidence type="ECO:0000313" key="2">
    <source>
        <dbReference type="Proteomes" id="UP001523392"/>
    </source>
</evidence>
<comment type="caution">
    <text evidence="1">The sequence shown here is derived from an EMBL/GenBank/DDBJ whole genome shotgun (WGS) entry which is preliminary data.</text>
</comment>
<gene>
    <name evidence="1" type="ORF">JYK14_24585</name>
</gene>
<sequence length="52" mass="5840">MGVDISLLQRWVSGDRPMPGWLDAALVEAVRAERRRHLEQAARLEALEAELG</sequence>
<name>A0ABT1DBK5_9PROT</name>